<comment type="caution">
    <text evidence="1">The sequence shown here is derived from an EMBL/GenBank/DDBJ whole genome shotgun (WGS) entry which is preliminary data.</text>
</comment>
<keyword evidence="2" id="KW-1185">Reference proteome</keyword>
<dbReference type="EMBL" id="SJXE01000002">
    <property type="protein sequence ID" value="TCI03947.1"/>
    <property type="molecule type" value="Genomic_DNA"/>
</dbReference>
<protein>
    <recommendedName>
        <fullName evidence="3">Right handed beta helix domain-containing protein</fullName>
    </recommendedName>
</protein>
<accession>A0ABY2AQ93</accession>
<dbReference type="RefSeq" id="WP_131414790.1">
    <property type="nucleotide sequence ID" value="NZ_SJXE01000002.1"/>
</dbReference>
<gene>
    <name evidence="1" type="ORF">EZV61_07055</name>
</gene>
<sequence>MFQGRMNAFIILASLSTFGCGGGGGGGGGKEPVVVPPPIEPPVEEPISYDGLRSDAALDTENIAKFVDLIFDGDSTINPLENLISPQFYATAAVAINEPIDCTYGSAVLSGSLDDTNLLGTVTATFDECYQDGLILSGLFEMTIEEIDPALLQPTDFTIRYDNLSISTGNSDLKTIFGTQVVRGEGSCDASETINIIVDDLNPDNSYMLENMVIRHQCDENSKDYLSLERRSFSGAIYIASLGKVTLNGQDLLFAVDIYDARLSRGVTDFLVEGELTISNSSATAIFTGRQDEDEIEIPDRYFIHVLFDQHNDGVYQIDASVPSSWLVTQGMMDMSDGDNDGMWRGWEVFYSLDPSVNDASEDPDKDGFTNYQEFITFYSPNSKHWHPGGWLRARSDRVLDKVLAANETSSNEIYLDGKLDQAFIANIETLDVMFELGTFGGNWQFESTFNCQLIEDTENIGDILNCFDIPSSLFSDLQDNLPIVKLTVTAGNDLDLACPYVSLLTSVDLDIESNLLCYSFAGKLLAPALGSPSKAYLFSELDEQAMRYPIYLTDQNYIFAFPETVTVSGQLVENSAGIDLLGVDGDTEFRSPDCELIDAERFQCSGGYADVRALELSYLPATQVGTATIRWEITAQFAEGYTRSSTTERVLAFGLPSIELQELIDSAIVDNEPSLDLPSGNYIGPLSVSGDLSLNGGAGTILWLTKAQPGSTLSTSYSFETQNAITVQNMTFHVADTPLVMSGGILHHNTFYDVGFDTEKFVVVDSATYQDFTANANHFHFIETNIEESQFYYHRAAIEAEANYDSEGCECYLTNNLVEDLGVGLSFFDDNSYQPSANSSIIANNTLINVDHLLNHYIRDGSHFLIVNNLYYRDSELPSAKLLNLTINSNDDYSKYVDFRSNLVSDLDALYINQNILLLPTVTEDMLIDELLTEQAIDAGEDMSELFNSDIMGRNRPIGAGFDIGAYERQQ</sequence>
<evidence type="ECO:0008006" key="3">
    <source>
        <dbReference type="Google" id="ProtNLM"/>
    </source>
</evidence>
<evidence type="ECO:0000313" key="1">
    <source>
        <dbReference type="EMBL" id="TCI03947.1"/>
    </source>
</evidence>
<dbReference type="SUPFAM" id="SSF51126">
    <property type="entry name" value="Pectin lyase-like"/>
    <property type="match status" value="1"/>
</dbReference>
<evidence type="ECO:0000313" key="2">
    <source>
        <dbReference type="Proteomes" id="UP000292554"/>
    </source>
</evidence>
<organism evidence="1 2">
    <name type="scientific">Corallincola luteus</name>
    <dbReference type="NCBI Taxonomy" id="1775177"/>
    <lineage>
        <taxon>Bacteria</taxon>
        <taxon>Pseudomonadati</taxon>
        <taxon>Pseudomonadota</taxon>
        <taxon>Gammaproteobacteria</taxon>
        <taxon>Alteromonadales</taxon>
        <taxon>Psychromonadaceae</taxon>
        <taxon>Corallincola</taxon>
    </lineage>
</organism>
<dbReference type="Proteomes" id="UP000292554">
    <property type="component" value="Unassembled WGS sequence"/>
</dbReference>
<dbReference type="InterPro" id="IPR011050">
    <property type="entry name" value="Pectin_lyase_fold/virulence"/>
</dbReference>
<reference evidence="1 2" key="1">
    <citation type="submission" date="2019-02" db="EMBL/GenBank/DDBJ databases">
        <title>Corallincola luteus sp. nov., a marine bacterium isolated from surface sediment of Bohai Sea in China.</title>
        <authorList>
            <person name="Ren Q."/>
        </authorList>
    </citation>
    <scope>NUCLEOTIDE SEQUENCE [LARGE SCALE GENOMIC DNA]</scope>
    <source>
        <strain evidence="1 2">DASS28</strain>
    </source>
</reference>
<proteinExistence type="predicted"/>
<dbReference type="PROSITE" id="PS51257">
    <property type="entry name" value="PROKAR_LIPOPROTEIN"/>
    <property type="match status" value="1"/>
</dbReference>
<dbReference type="NCBIfam" id="NF041518">
    <property type="entry name" value="choice_anch_Q"/>
    <property type="match status" value="1"/>
</dbReference>
<dbReference type="InterPro" id="IPR059226">
    <property type="entry name" value="Choice_anch_Q_dom"/>
</dbReference>
<name>A0ABY2AQ93_9GAMM</name>